<dbReference type="PANTHER" id="PTHR33408">
    <property type="entry name" value="TRANSPOSASE"/>
    <property type="match status" value="1"/>
</dbReference>
<keyword evidence="5" id="KW-1185">Reference proteome</keyword>
<accession>A0A0M4DJ87</accession>
<reference evidence="4 5" key="1">
    <citation type="submission" date="2015-07" db="EMBL/GenBank/DDBJ databases">
        <title>Isolation and Genomic Characterization of a Novel Halophilic Metal-Reducing Deltaproteobacterium from the Deep Subsurface.</title>
        <authorList>
            <person name="Badalamenti J.P."/>
            <person name="Summers Z.M."/>
            <person name="Gralnick J.A."/>
            <person name="Bond D.R."/>
        </authorList>
    </citation>
    <scope>NUCLEOTIDE SEQUENCE [LARGE SCALE GENOMIC DNA]</scope>
    <source>
        <strain evidence="4 5">WTL</strain>
    </source>
</reference>
<evidence type="ECO:0000313" key="5">
    <source>
        <dbReference type="Proteomes" id="UP000057158"/>
    </source>
</evidence>
<dbReference type="OrthoDB" id="5368695at2"/>
<feature type="domain" description="Transposase InsH N-terminal" evidence="2">
    <location>
        <begin position="19"/>
        <end position="111"/>
    </location>
</feature>
<dbReference type="KEGG" id="des:DSOUD_2359"/>
<dbReference type="InterPro" id="IPR025668">
    <property type="entry name" value="Tnp_DDE_dom"/>
</dbReference>
<dbReference type="PATRIC" id="fig|1603606.3.peg.2556"/>
<name>A0A0M4DJ87_9BACT</name>
<evidence type="ECO:0000259" key="3">
    <source>
        <dbReference type="Pfam" id="PF13751"/>
    </source>
</evidence>
<feature type="domain" description="Transposase DDE" evidence="3">
    <location>
        <begin position="375"/>
        <end position="508"/>
    </location>
</feature>
<evidence type="ECO:0000313" key="4">
    <source>
        <dbReference type="EMBL" id="ALC17120.1"/>
    </source>
</evidence>
<organism evidence="4 5">
    <name type="scientific">Desulfuromonas soudanensis</name>
    <dbReference type="NCBI Taxonomy" id="1603606"/>
    <lineage>
        <taxon>Bacteria</taxon>
        <taxon>Pseudomonadati</taxon>
        <taxon>Thermodesulfobacteriota</taxon>
        <taxon>Desulfuromonadia</taxon>
        <taxon>Desulfuromonadales</taxon>
        <taxon>Desulfuromonadaceae</taxon>
        <taxon>Desulfuromonas</taxon>
    </lineage>
</organism>
<feature type="compositionally biased region" description="Basic and acidic residues" evidence="1">
    <location>
        <begin position="179"/>
        <end position="199"/>
    </location>
</feature>
<gene>
    <name evidence="4" type="ORF">DSOUD_2359</name>
</gene>
<sequence length="514" mass="57959">MPKFIDYNYNQMVMVPVAFDQQILTGTFEHSINYLVNHELDLTIFHHRFKNDDNGRPAYDPAILLKIVLLAYSRGVTSSRKIEALCRENVVFMAISADSRPHFTTIADFISSSAKEVSKLFHQVLMVCDRLGLIGKEMFAIDGCKLPSNASKEWSGTKADLQKKSEKIERAVGYMLKKHREEDKKGARDESMRQREEKQIATLRKASHKIQKFLNENEDRQGISGKVVQSNITDNASAKMKTSHGVLQGYNGVAAVDGKHQVVVAAEAYGQGQEHGLLEPMLEKVRDNLSQGGDSDVLDGAKVLADSGYHSTKTLEHLEAQGIDAYIADNAFRARDPRFQTAARHKANEPVKPKAPKQRFSVEDFAVDLDDQTCTCPAGKTLWLKCEKAKIGQHVFMQFMGRQADCDNCPLRAQCLRSVKQKGARQVNVLLETLPKDKTKVGPIQRMKEKIDTALGRHTYSMRLGIVEPVFGNIRETLGLRRFSLRGKEKVDGQWKLMTMLHNIFKIHRYGWAV</sequence>
<feature type="region of interest" description="Disordered" evidence="1">
    <location>
        <begin position="179"/>
        <end position="200"/>
    </location>
</feature>
<dbReference type="Pfam" id="PF13751">
    <property type="entry name" value="DDE_Tnp_1_6"/>
    <property type="match status" value="1"/>
</dbReference>
<protein>
    <submittedName>
        <fullName evidence="4">Transposase, IS4 family</fullName>
    </submittedName>
</protein>
<dbReference type="EMBL" id="CP010802">
    <property type="protein sequence ID" value="ALC17120.1"/>
    <property type="molecule type" value="Genomic_DNA"/>
</dbReference>
<proteinExistence type="predicted"/>
<dbReference type="AlphaFoldDB" id="A0A0M4DJ87"/>
<dbReference type="Pfam" id="PF05598">
    <property type="entry name" value="DUF772"/>
    <property type="match status" value="1"/>
</dbReference>
<evidence type="ECO:0000256" key="1">
    <source>
        <dbReference type="SAM" id="MobiDB-lite"/>
    </source>
</evidence>
<dbReference type="NCBIfam" id="NF033551">
    <property type="entry name" value="transpos_IS1182"/>
    <property type="match status" value="1"/>
</dbReference>
<evidence type="ECO:0000259" key="2">
    <source>
        <dbReference type="Pfam" id="PF05598"/>
    </source>
</evidence>
<dbReference type="InterPro" id="IPR008490">
    <property type="entry name" value="Transposase_InsH_N"/>
</dbReference>
<dbReference type="Proteomes" id="UP000057158">
    <property type="component" value="Chromosome"/>
</dbReference>
<dbReference type="RefSeq" id="WP_053551152.1">
    <property type="nucleotide sequence ID" value="NZ_CP010802.1"/>
</dbReference>
<dbReference type="InterPro" id="IPR047629">
    <property type="entry name" value="IS1182_transpos"/>
</dbReference>